<evidence type="ECO:0000313" key="2">
    <source>
        <dbReference type="Proteomes" id="UP000308600"/>
    </source>
</evidence>
<accession>A0ACD3AQR8</accession>
<reference evidence="1 2" key="1">
    <citation type="journal article" date="2019" name="Nat. Ecol. Evol.">
        <title>Megaphylogeny resolves global patterns of mushroom evolution.</title>
        <authorList>
            <person name="Varga T."/>
            <person name="Krizsan K."/>
            <person name="Foldi C."/>
            <person name="Dima B."/>
            <person name="Sanchez-Garcia M."/>
            <person name="Sanchez-Ramirez S."/>
            <person name="Szollosi G.J."/>
            <person name="Szarkandi J.G."/>
            <person name="Papp V."/>
            <person name="Albert L."/>
            <person name="Andreopoulos W."/>
            <person name="Angelini C."/>
            <person name="Antonin V."/>
            <person name="Barry K.W."/>
            <person name="Bougher N.L."/>
            <person name="Buchanan P."/>
            <person name="Buyck B."/>
            <person name="Bense V."/>
            <person name="Catcheside P."/>
            <person name="Chovatia M."/>
            <person name="Cooper J."/>
            <person name="Damon W."/>
            <person name="Desjardin D."/>
            <person name="Finy P."/>
            <person name="Geml J."/>
            <person name="Haridas S."/>
            <person name="Hughes K."/>
            <person name="Justo A."/>
            <person name="Karasinski D."/>
            <person name="Kautmanova I."/>
            <person name="Kiss B."/>
            <person name="Kocsube S."/>
            <person name="Kotiranta H."/>
            <person name="LaButti K.M."/>
            <person name="Lechner B.E."/>
            <person name="Liimatainen K."/>
            <person name="Lipzen A."/>
            <person name="Lukacs Z."/>
            <person name="Mihaltcheva S."/>
            <person name="Morgado L.N."/>
            <person name="Niskanen T."/>
            <person name="Noordeloos M.E."/>
            <person name="Ohm R.A."/>
            <person name="Ortiz-Santana B."/>
            <person name="Ovrebo C."/>
            <person name="Racz N."/>
            <person name="Riley R."/>
            <person name="Savchenko A."/>
            <person name="Shiryaev A."/>
            <person name="Soop K."/>
            <person name="Spirin V."/>
            <person name="Szebenyi C."/>
            <person name="Tomsovsky M."/>
            <person name="Tulloss R.E."/>
            <person name="Uehling J."/>
            <person name="Grigoriev I.V."/>
            <person name="Vagvolgyi C."/>
            <person name="Papp T."/>
            <person name="Martin F.M."/>
            <person name="Miettinen O."/>
            <person name="Hibbett D.S."/>
            <person name="Nagy L.G."/>
        </authorList>
    </citation>
    <scope>NUCLEOTIDE SEQUENCE [LARGE SCALE GENOMIC DNA]</scope>
    <source>
        <strain evidence="1 2">NL-1719</strain>
    </source>
</reference>
<keyword evidence="2" id="KW-1185">Reference proteome</keyword>
<gene>
    <name evidence="1" type="ORF">BDN72DRAFT_898236</name>
</gene>
<organism evidence="1 2">
    <name type="scientific">Pluteus cervinus</name>
    <dbReference type="NCBI Taxonomy" id="181527"/>
    <lineage>
        <taxon>Eukaryota</taxon>
        <taxon>Fungi</taxon>
        <taxon>Dikarya</taxon>
        <taxon>Basidiomycota</taxon>
        <taxon>Agaricomycotina</taxon>
        <taxon>Agaricomycetes</taxon>
        <taxon>Agaricomycetidae</taxon>
        <taxon>Agaricales</taxon>
        <taxon>Pluteineae</taxon>
        <taxon>Pluteaceae</taxon>
        <taxon>Pluteus</taxon>
    </lineage>
</organism>
<dbReference type="Proteomes" id="UP000308600">
    <property type="component" value="Unassembled WGS sequence"/>
</dbReference>
<dbReference type="EMBL" id="ML208355">
    <property type="protein sequence ID" value="TFK68283.1"/>
    <property type="molecule type" value="Genomic_DNA"/>
</dbReference>
<evidence type="ECO:0000313" key="1">
    <source>
        <dbReference type="EMBL" id="TFK68283.1"/>
    </source>
</evidence>
<name>A0ACD3AQR8_9AGAR</name>
<proteinExistence type="predicted"/>
<sequence>MHFSAFSLLPFLALADVALSICPGFNYGIGNVNAGDEYNMWNVYDDSCKVVDGLGLLTKDNPCFAQNGIFGCSPPPVYFNRYKSTHTGLIYTCRPDGGSGSCGSDIISVCCRNDGH</sequence>
<protein>
    <submittedName>
        <fullName evidence="1">Uncharacterized protein</fullName>
    </submittedName>
</protein>